<dbReference type="AlphaFoldDB" id="A0A8J7E2J0"/>
<dbReference type="Gene3D" id="3.30.70.270">
    <property type="match status" value="2"/>
</dbReference>
<dbReference type="PANTHER" id="PTHR44757:SF2">
    <property type="entry name" value="BIOFILM ARCHITECTURE MAINTENANCE PROTEIN MBAA"/>
    <property type="match status" value="1"/>
</dbReference>
<dbReference type="PANTHER" id="PTHR44757">
    <property type="entry name" value="DIGUANYLATE CYCLASE DGCP"/>
    <property type="match status" value="1"/>
</dbReference>
<feature type="domain" description="PAC" evidence="3">
    <location>
        <begin position="106"/>
        <end position="159"/>
    </location>
</feature>
<accession>A0A8J7E2J0</accession>
<dbReference type="InterPro" id="IPR035965">
    <property type="entry name" value="PAS-like_dom_sf"/>
</dbReference>
<gene>
    <name evidence="6" type="ORF">IQ249_23490</name>
</gene>
<dbReference type="PROSITE" id="PS50113">
    <property type="entry name" value="PAC"/>
    <property type="match status" value="1"/>
</dbReference>
<organism evidence="6 7">
    <name type="scientific">Lusitaniella coriacea LEGE 07157</name>
    <dbReference type="NCBI Taxonomy" id="945747"/>
    <lineage>
        <taxon>Bacteria</taxon>
        <taxon>Bacillati</taxon>
        <taxon>Cyanobacteriota</taxon>
        <taxon>Cyanophyceae</taxon>
        <taxon>Spirulinales</taxon>
        <taxon>Lusitaniellaceae</taxon>
        <taxon>Lusitaniella</taxon>
    </lineage>
</organism>
<dbReference type="InterPro" id="IPR000160">
    <property type="entry name" value="GGDEF_dom"/>
</dbReference>
<comment type="caution">
    <text evidence="6">The sequence shown here is derived from an EMBL/GenBank/DDBJ whole genome shotgun (WGS) entry which is preliminary data.</text>
</comment>
<dbReference type="RefSeq" id="WP_194031953.1">
    <property type="nucleotide sequence ID" value="NZ_JADEWZ010000064.1"/>
</dbReference>
<name>A0A8J7E2J0_9CYAN</name>
<dbReference type="SUPFAM" id="SSF141868">
    <property type="entry name" value="EAL domain-like"/>
    <property type="match status" value="1"/>
</dbReference>
<keyword evidence="1" id="KW-0175">Coiled coil</keyword>
<dbReference type="NCBIfam" id="TIGR00254">
    <property type="entry name" value="GGDEF"/>
    <property type="match status" value="2"/>
</dbReference>
<evidence type="ECO:0000259" key="2">
    <source>
        <dbReference type="PROSITE" id="PS50112"/>
    </source>
</evidence>
<dbReference type="InterPro" id="IPR000014">
    <property type="entry name" value="PAS"/>
</dbReference>
<protein>
    <submittedName>
        <fullName evidence="6">Diguanylate cyclase</fullName>
    </submittedName>
</protein>
<dbReference type="Pfam" id="PF00990">
    <property type="entry name" value="GGDEF"/>
    <property type="match status" value="2"/>
</dbReference>
<dbReference type="PROSITE" id="PS50883">
    <property type="entry name" value="EAL"/>
    <property type="match status" value="1"/>
</dbReference>
<dbReference type="Pfam" id="PF13426">
    <property type="entry name" value="PAS_9"/>
    <property type="match status" value="1"/>
</dbReference>
<proteinExistence type="predicted"/>
<dbReference type="CDD" id="cd00130">
    <property type="entry name" value="PAS"/>
    <property type="match status" value="1"/>
</dbReference>
<evidence type="ECO:0000313" key="7">
    <source>
        <dbReference type="Proteomes" id="UP000654482"/>
    </source>
</evidence>
<keyword evidence="7" id="KW-1185">Reference proteome</keyword>
<feature type="coiled-coil region" evidence="1">
    <location>
        <begin position="610"/>
        <end position="679"/>
    </location>
</feature>
<dbReference type="InterPro" id="IPR043128">
    <property type="entry name" value="Rev_trsase/Diguanyl_cyclase"/>
</dbReference>
<dbReference type="SMART" id="SM00052">
    <property type="entry name" value="EAL"/>
    <property type="match status" value="1"/>
</dbReference>
<dbReference type="PROSITE" id="PS50887">
    <property type="entry name" value="GGDEF"/>
    <property type="match status" value="2"/>
</dbReference>
<dbReference type="Pfam" id="PF00563">
    <property type="entry name" value="EAL"/>
    <property type="match status" value="1"/>
</dbReference>
<dbReference type="CDD" id="cd01948">
    <property type="entry name" value="EAL"/>
    <property type="match status" value="1"/>
</dbReference>
<dbReference type="Gene3D" id="3.20.20.450">
    <property type="entry name" value="EAL domain"/>
    <property type="match status" value="1"/>
</dbReference>
<dbReference type="SMART" id="SM00267">
    <property type="entry name" value="GGDEF"/>
    <property type="match status" value="2"/>
</dbReference>
<dbReference type="InterPro" id="IPR052155">
    <property type="entry name" value="Biofilm_reg_signaling"/>
</dbReference>
<dbReference type="NCBIfam" id="TIGR00229">
    <property type="entry name" value="sensory_box"/>
    <property type="match status" value="1"/>
</dbReference>
<feature type="domain" description="GGDEF" evidence="5">
    <location>
        <begin position="707"/>
        <end position="844"/>
    </location>
</feature>
<sequence>MTKIGIQTNSQFPPQQWAEMLWSQTEVSESLQLIFDGIDDAVIIIDNHENLVFTNPAAQRLFGDRAGEVFANDAAQLFSSYQTYQATPFHRKERSLSQLIREQKCHGIELFWQKPNSHIECWLKITARSLKDSYGIDRGSVVICRDITQHKQVEEQLLQDAIRDKLTGLGNRQSLLENLERAILFARQETDYQFAILFLNINRFKVINDSLGHVIGDRFLIAIARRLENCLRSQDAIARFNSDEFVILLENIHDTKSATLVAERIQTTLIPPFNFNEQDIFAQVSIGIALSEPQKNSEELLRNASTAMHRAKKLGQSSYQIFNPSMQHLASQQLQLENDLHRAIERKELQLHYQPIFSLQTQTIEGFECLARWNHPHRGVISPSEFIPLAEETGSIVPLGIWVLQEACRQMKDWQHQFPNSAPKTIGVNVSGKQILQSDFVAQIEHILHETKIDPHKLKLEITESVLIKNTEAVLAVLHQLQELGIKFSLDDFGTGYSSLSYLHQFPFTTLKIDRSFINSIDSNSEKLGIVRAIVALAGTLGMEVVAEGIETGTQLAHLKVLKCQYGQGYLFSKPVSSTVAETSIFQNEAYSRTVTAKHPTAHLEEQLSHEQLLLHIEQLAQELEVLKQDKTDLEILLDTTSEHAELFELELQEEIDKYQAAEAALQQANQELETLSLVDGLTEIANRRHFDDYLAREWDRLAQEQKPLSLILADVDFFKRYNDHYGHPAGDECLRSIAQVLCTQVKFPGDLAARYGGEEFAIILPNTSAGGTLKIAQRIRLALKQLKLAHAESFVSDYITLSLGLVSVIPSQDDVPKSLVSLADKALYEAKNQGRDRFILFSSVL</sequence>
<dbReference type="PROSITE" id="PS50112">
    <property type="entry name" value="PAS"/>
    <property type="match status" value="1"/>
</dbReference>
<dbReference type="SUPFAM" id="SSF55073">
    <property type="entry name" value="Nucleotide cyclase"/>
    <property type="match status" value="2"/>
</dbReference>
<dbReference type="CDD" id="cd01949">
    <property type="entry name" value="GGDEF"/>
    <property type="match status" value="2"/>
</dbReference>
<evidence type="ECO:0000259" key="3">
    <source>
        <dbReference type="PROSITE" id="PS50113"/>
    </source>
</evidence>
<feature type="domain" description="PAS" evidence="2">
    <location>
        <begin position="27"/>
        <end position="103"/>
    </location>
</feature>
<dbReference type="InterPro" id="IPR000700">
    <property type="entry name" value="PAS-assoc_C"/>
</dbReference>
<dbReference type="InterPro" id="IPR001633">
    <property type="entry name" value="EAL_dom"/>
</dbReference>
<evidence type="ECO:0000256" key="1">
    <source>
        <dbReference type="SAM" id="Coils"/>
    </source>
</evidence>
<evidence type="ECO:0000313" key="6">
    <source>
        <dbReference type="EMBL" id="MBE9118857.1"/>
    </source>
</evidence>
<evidence type="ECO:0000259" key="5">
    <source>
        <dbReference type="PROSITE" id="PS50887"/>
    </source>
</evidence>
<dbReference type="Proteomes" id="UP000654482">
    <property type="component" value="Unassembled WGS sequence"/>
</dbReference>
<dbReference type="SMART" id="SM00091">
    <property type="entry name" value="PAS"/>
    <property type="match status" value="1"/>
</dbReference>
<feature type="domain" description="GGDEF" evidence="5">
    <location>
        <begin position="192"/>
        <end position="324"/>
    </location>
</feature>
<dbReference type="InterPro" id="IPR029787">
    <property type="entry name" value="Nucleotide_cyclase"/>
</dbReference>
<dbReference type="FunFam" id="3.20.20.450:FF:000001">
    <property type="entry name" value="Cyclic di-GMP phosphodiesterase yahA"/>
    <property type="match status" value="1"/>
</dbReference>
<feature type="domain" description="EAL" evidence="4">
    <location>
        <begin position="333"/>
        <end position="589"/>
    </location>
</feature>
<dbReference type="EMBL" id="JADEWZ010000064">
    <property type="protein sequence ID" value="MBE9118857.1"/>
    <property type="molecule type" value="Genomic_DNA"/>
</dbReference>
<dbReference type="SUPFAM" id="SSF55785">
    <property type="entry name" value="PYP-like sensor domain (PAS domain)"/>
    <property type="match status" value="1"/>
</dbReference>
<dbReference type="InterPro" id="IPR035919">
    <property type="entry name" value="EAL_sf"/>
</dbReference>
<dbReference type="Gene3D" id="3.30.450.20">
    <property type="entry name" value="PAS domain"/>
    <property type="match status" value="1"/>
</dbReference>
<dbReference type="FunFam" id="3.30.70.270:FF:000001">
    <property type="entry name" value="Diguanylate cyclase domain protein"/>
    <property type="match status" value="1"/>
</dbReference>
<reference evidence="6" key="1">
    <citation type="submission" date="2020-10" db="EMBL/GenBank/DDBJ databases">
        <authorList>
            <person name="Castelo-Branco R."/>
            <person name="Eusebio N."/>
            <person name="Adriana R."/>
            <person name="Vieira A."/>
            <person name="Brugerolle De Fraissinette N."/>
            <person name="Rezende De Castro R."/>
            <person name="Schneider M.P."/>
            <person name="Vasconcelos V."/>
            <person name="Leao P.N."/>
        </authorList>
    </citation>
    <scope>NUCLEOTIDE SEQUENCE</scope>
    <source>
        <strain evidence="6">LEGE 07157</strain>
    </source>
</reference>
<evidence type="ECO:0000259" key="4">
    <source>
        <dbReference type="PROSITE" id="PS50883"/>
    </source>
</evidence>